<accession>A0A448WCN3</accession>
<dbReference type="EMBL" id="CAAALY010004246">
    <property type="protein sequence ID" value="VEL08552.1"/>
    <property type="molecule type" value="Genomic_DNA"/>
</dbReference>
<gene>
    <name evidence="1" type="ORF">PXEA_LOCUS1992</name>
</gene>
<dbReference type="OrthoDB" id="10018421at2759"/>
<evidence type="ECO:0000313" key="1">
    <source>
        <dbReference type="EMBL" id="VEL08552.1"/>
    </source>
</evidence>
<dbReference type="Proteomes" id="UP000784294">
    <property type="component" value="Unassembled WGS sequence"/>
</dbReference>
<reference evidence="1" key="1">
    <citation type="submission" date="2018-11" db="EMBL/GenBank/DDBJ databases">
        <authorList>
            <consortium name="Pathogen Informatics"/>
        </authorList>
    </citation>
    <scope>NUCLEOTIDE SEQUENCE</scope>
</reference>
<dbReference type="AlphaFoldDB" id="A0A448WCN3"/>
<keyword evidence="2" id="KW-1185">Reference proteome</keyword>
<comment type="caution">
    <text evidence="1">The sequence shown here is derived from an EMBL/GenBank/DDBJ whole genome shotgun (WGS) entry which is preliminary data.</text>
</comment>
<proteinExistence type="predicted"/>
<evidence type="ECO:0000313" key="2">
    <source>
        <dbReference type="Proteomes" id="UP000784294"/>
    </source>
</evidence>
<protein>
    <submittedName>
        <fullName evidence="1">Uncharacterized protein</fullName>
    </submittedName>
</protein>
<organism evidence="1 2">
    <name type="scientific">Protopolystoma xenopodis</name>
    <dbReference type="NCBI Taxonomy" id="117903"/>
    <lineage>
        <taxon>Eukaryota</taxon>
        <taxon>Metazoa</taxon>
        <taxon>Spiralia</taxon>
        <taxon>Lophotrochozoa</taxon>
        <taxon>Platyhelminthes</taxon>
        <taxon>Monogenea</taxon>
        <taxon>Polyopisthocotylea</taxon>
        <taxon>Polystomatidea</taxon>
        <taxon>Polystomatidae</taxon>
        <taxon>Protopolystoma</taxon>
    </lineage>
</organism>
<sequence length="95" mass="11380">MKKLGESFKTSPRRHLDDYFKLWSHGKETFDDLMMFLSEMDAKVELTMDVEENGHLLFLDAEVIRSEENAVQKEITYRNKPYLQKNWVSKSHRKL</sequence>
<name>A0A448WCN3_9PLAT</name>